<evidence type="ECO:0000313" key="1">
    <source>
        <dbReference type="EMBL" id="NUT88801.1"/>
    </source>
</evidence>
<sequence length="454" mass="52582">MKGNLTFRGGEPWWANACVGNNGMPDYFYYAKGYSSAANLLIKAALSDHGSKYSVDLFVYPICFNMRHSVELRLKGAFEALERISEHRHPLPSFKLEGSHDIGRIWCYIKQVSIRLDERFIFFTSLLNQYILDIASVDATGQTFRYPNDSDNVKHLVEVDTINVWVLFERFTALEKLLDAFEEFCSELVEEYNLKTYTTTLSRAQLLEIASILPSKDAWGAQDFKDLKVEVKTKYGIGSKEFGEALRKIQMHYGATPALESPPLKYITIEALFLFFDAWIQLNGVESLKNKPQFEELDLSDESQMKNSFQEIQERGLKEKDIWLQLSEKININQVSDLKALFEVCDYQYSEMYSFCVEMEGRNFSQYPDISKIIKHEVLRLLRKSLAFNNILKGLFLLGHHKLAESIIDRYDVSDCFDWLPLAREGQLFVEPYRRIFSRVLEVFMDDSNAGREA</sequence>
<dbReference type="AlphaFoldDB" id="A0A7Y5Z8J9"/>
<protein>
    <submittedName>
        <fullName evidence="1">Uncharacterized protein</fullName>
    </submittedName>
</protein>
<organism evidence="1 2">
    <name type="scientific">Pseudomonas corrugata</name>
    <dbReference type="NCBI Taxonomy" id="47879"/>
    <lineage>
        <taxon>Bacteria</taxon>
        <taxon>Pseudomonadati</taxon>
        <taxon>Pseudomonadota</taxon>
        <taxon>Gammaproteobacteria</taxon>
        <taxon>Pseudomonadales</taxon>
        <taxon>Pseudomonadaceae</taxon>
        <taxon>Pseudomonas</taxon>
    </lineage>
</organism>
<gene>
    <name evidence="1" type="ORF">HNO91_20430</name>
</gene>
<reference evidence="1 2" key="1">
    <citation type="journal article" date="2020" name="Front. Plant Sci.">
        <title>Isolation of Rhizosphere Bacteria That Improve Quality and Water Stress Tolerance in Greenhouse Ornamentals.</title>
        <authorList>
            <person name="Nordstedt N.P."/>
            <person name="Jones M.L."/>
        </authorList>
    </citation>
    <scope>NUCLEOTIDE SEQUENCE [LARGE SCALE GENOMIC DNA]</scope>
    <source>
        <strain evidence="1 2">C7D2</strain>
    </source>
</reference>
<proteinExistence type="predicted"/>
<comment type="caution">
    <text evidence="1">The sequence shown here is derived from an EMBL/GenBank/DDBJ whole genome shotgun (WGS) entry which is preliminary data.</text>
</comment>
<accession>A0A7Y5Z8J9</accession>
<dbReference type="RefSeq" id="WP_175363456.1">
    <property type="nucleotide sequence ID" value="NZ_JABFMR010000020.1"/>
</dbReference>
<evidence type="ECO:0000313" key="2">
    <source>
        <dbReference type="Proteomes" id="UP000536720"/>
    </source>
</evidence>
<name>A0A7Y5Z8J9_9PSED</name>
<dbReference type="EMBL" id="JABFMR010000020">
    <property type="protein sequence ID" value="NUT88801.1"/>
    <property type="molecule type" value="Genomic_DNA"/>
</dbReference>
<dbReference type="Proteomes" id="UP000536720">
    <property type="component" value="Unassembled WGS sequence"/>
</dbReference>